<sequence>MSSLDLTLSYGFTSMSFNPVGTLQYSDYYPSSAVNHQYCQIVAQSATSLYGFVNSFYSADNACVNNITCSSAGQLSVYSDSACSSLVETHNLASQTSFSSSILGNVTGSMVTISNGPLSYQWIEYTPEIMLVPNYVGWFEKFGLGATILSFILTVCMIAYCLVLVFTKRHFKQVWILLGQITWLLWQILIYINWVTIFPTVYQWNVLEEFKYASYNIASWITVIHTTSCLLDIYYIKTSWKRWVAYLLLGIVHILLAGSNYFGFWMHDPNLGEFLSQWVNISPAWDIFMFFFDIAPLLAILTRFLLLIHSNKQIPMMAVVISFFMENQRFVLLLSLQLIYLAAYIVISVLLTNSNYLGSDRNFLAIYGPNSLVNAGHAALNVLLMENLYRIIKGTTSLSKDDKSSHRGTTSMR</sequence>
<feature type="transmembrane region" description="Helical" evidence="1">
    <location>
        <begin position="142"/>
        <end position="167"/>
    </location>
</feature>
<evidence type="ECO:0000313" key="2">
    <source>
        <dbReference type="EMBL" id="KAJ3260077.1"/>
    </source>
</evidence>
<dbReference type="EMBL" id="JADGKB010000013">
    <property type="protein sequence ID" value="KAJ3260077.1"/>
    <property type="molecule type" value="Genomic_DNA"/>
</dbReference>
<keyword evidence="1" id="KW-0812">Transmembrane</keyword>
<feature type="transmembrane region" description="Helical" evidence="1">
    <location>
        <begin position="243"/>
        <end position="267"/>
    </location>
</feature>
<evidence type="ECO:0000313" key="3">
    <source>
        <dbReference type="Proteomes" id="UP001210925"/>
    </source>
</evidence>
<keyword evidence="1" id="KW-0472">Membrane</keyword>
<accession>A0AAD5Y763</accession>
<organism evidence="2 3">
    <name type="scientific">Boothiomyces macroporosus</name>
    <dbReference type="NCBI Taxonomy" id="261099"/>
    <lineage>
        <taxon>Eukaryota</taxon>
        <taxon>Fungi</taxon>
        <taxon>Fungi incertae sedis</taxon>
        <taxon>Chytridiomycota</taxon>
        <taxon>Chytridiomycota incertae sedis</taxon>
        <taxon>Chytridiomycetes</taxon>
        <taxon>Rhizophydiales</taxon>
        <taxon>Terramycetaceae</taxon>
        <taxon>Boothiomyces</taxon>
    </lineage>
</organism>
<reference evidence="2" key="1">
    <citation type="submission" date="2020-05" db="EMBL/GenBank/DDBJ databases">
        <title>Phylogenomic resolution of chytrid fungi.</title>
        <authorList>
            <person name="Stajich J.E."/>
            <person name="Amses K."/>
            <person name="Simmons R."/>
            <person name="Seto K."/>
            <person name="Myers J."/>
            <person name="Bonds A."/>
            <person name="Quandt C.A."/>
            <person name="Barry K."/>
            <person name="Liu P."/>
            <person name="Grigoriev I."/>
            <person name="Longcore J.E."/>
            <person name="James T.Y."/>
        </authorList>
    </citation>
    <scope>NUCLEOTIDE SEQUENCE</scope>
    <source>
        <strain evidence="2">PLAUS21</strain>
    </source>
</reference>
<feature type="transmembrane region" description="Helical" evidence="1">
    <location>
        <begin position="174"/>
        <end position="197"/>
    </location>
</feature>
<comment type="caution">
    <text evidence="2">The sequence shown here is derived from an EMBL/GenBank/DDBJ whole genome shotgun (WGS) entry which is preliminary data.</text>
</comment>
<keyword evidence="1" id="KW-1133">Transmembrane helix</keyword>
<feature type="transmembrane region" description="Helical" evidence="1">
    <location>
        <begin position="363"/>
        <end position="384"/>
    </location>
</feature>
<feature type="transmembrane region" description="Helical" evidence="1">
    <location>
        <begin position="287"/>
        <end position="309"/>
    </location>
</feature>
<feature type="transmembrane region" description="Helical" evidence="1">
    <location>
        <begin position="217"/>
        <end position="236"/>
    </location>
</feature>
<name>A0AAD5Y763_9FUNG</name>
<gene>
    <name evidence="2" type="ORF">HK103_001153</name>
</gene>
<proteinExistence type="predicted"/>
<keyword evidence="3" id="KW-1185">Reference proteome</keyword>
<dbReference type="AlphaFoldDB" id="A0AAD5Y763"/>
<evidence type="ECO:0000256" key="1">
    <source>
        <dbReference type="SAM" id="Phobius"/>
    </source>
</evidence>
<dbReference type="Proteomes" id="UP001210925">
    <property type="component" value="Unassembled WGS sequence"/>
</dbReference>
<feature type="transmembrane region" description="Helical" evidence="1">
    <location>
        <begin position="330"/>
        <end position="351"/>
    </location>
</feature>
<protein>
    <submittedName>
        <fullName evidence="2">Uncharacterized protein</fullName>
    </submittedName>
</protein>